<dbReference type="Gene3D" id="4.10.280.10">
    <property type="entry name" value="Helix-loop-helix DNA-binding domain"/>
    <property type="match status" value="1"/>
</dbReference>
<gene>
    <name evidence="2" type="ORF">AZE42_03351</name>
</gene>
<evidence type="ECO:0008006" key="4">
    <source>
        <dbReference type="Google" id="ProtNLM"/>
    </source>
</evidence>
<dbReference type="InterPro" id="IPR036638">
    <property type="entry name" value="HLH_DNA-bd_sf"/>
</dbReference>
<proteinExistence type="predicted"/>
<evidence type="ECO:0000256" key="1">
    <source>
        <dbReference type="SAM" id="MobiDB-lite"/>
    </source>
</evidence>
<evidence type="ECO:0000313" key="2">
    <source>
        <dbReference type="EMBL" id="OJA08557.1"/>
    </source>
</evidence>
<evidence type="ECO:0000313" key="3">
    <source>
        <dbReference type="Proteomes" id="UP000183567"/>
    </source>
</evidence>
<feature type="compositionally biased region" description="Polar residues" evidence="1">
    <location>
        <begin position="38"/>
        <end position="48"/>
    </location>
</feature>
<reference evidence="2 3" key="1">
    <citation type="submission" date="2016-03" db="EMBL/GenBank/DDBJ databases">
        <title>Comparative genomics of the ectomycorrhizal sister species Rhizopogon vinicolor and Rhizopogon vesiculosus (Basidiomycota: Boletales) reveals a divergence of the mating type B locus.</title>
        <authorList>
            <person name="Mujic A.B."/>
            <person name="Kuo A."/>
            <person name="Tritt A."/>
            <person name="Lipzen A."/>
            <person name="Chen C."/>
            <person name="Johnson J."/>
            <person name="Sharma A."/>
            <person name="Barry K."/>
            <person name="Grigoriev I.V."/>
            <person name="Spatafora J.W."/>
        </authorList>
    </citation>
    <scope>NUCLEOTIDE SEQUENCE [LARGE SCALE GENOMIC DNA]</scope>
    <source>
        <strain evidence="2 3">AM-OR11-056</strain>
    </source>
</reference>
<sequence length="161" mass="18525">MDHPRTSPYDSQNRPQNRVYPGESGIDMFMDNHRTSPYDPQSRPQNRVESQREYRNKEKLAFHNLQAALKEAELGKPRSRCDTLSKAAKCLRRLGEEQVNLEQQLGVLTNNRAGANMPQSKAQEYYMSDEELELLEHWLTQLECSGYQVMDAGGPPNRGWA</sequence>
<accession>A0A1J8PHW1</accession>
<name>A0A1J8PHW1_9AGAM</name>
<dbReference type="GO" id="GO:0046983">
    <property type="term" value="F:protein dimerization activity"/>
    <property type="evidence" value="ECO:0007669"/>
    <property type="project" value="InterPro"/>
</dbReference>
<keyword evidence="3" id="KW-1185">Reference proteome</keyword>
<feature type="region of interest" description="Disordered" evidence="1">
    <location>
        <begin position="1"/>
        <end position="54"/>
    </location>
</feature>
<protein>
    <recommendedName>
        <fullName evidence="4">BHLH domain-containing protein</fullName>
    </recommendedName>
</protein>
<comment type="caution">
    <text evidence="2">The sequence shown here is derived from an EMBL/GenBank/DDBJ whole genome shotgun (WGS) entry which is preliminary data.</text>
</comment>
<dbReference type="SUPFAM" id="SSF47459">
    <property type="entry name" value="HLH, helix-loop-helix DNA-binding domain"/>
    <property type="match status" value="1"/>
</dbReference>
<dbReference type="Proteomes" id="UP000183567">
    <property type="component" value="Unassembled WGS sequence"/>
</dbReference>
<dbReference type="AlphaFoldDB" id="A0A1J8PHW1"/>
<dbReference type="EMBL" id="LVVM01006278">
    <property type="protein sequence ID" value="OJA08557.1"/>
    <property type="molecule type" value="Genomic_DNA"/>
</dbReference>
<dbReference type="OrthoDB" id="2625441at2759"/>
<organism evidence="2 3">
    <name type="scientific">Rhizopogon vesiculosus</name>
    <dbReference type="NCBI Taxonomy" id="180088"/>
    <lineage>
        <taxon>Eukaryota</taxon>
        <taxon>Fungi</taxon>
        <taxon>Dikarya</taxon>
        <taxon>Basidiomycota</taxon>
        <taxon>Agaricomycotina</taxon>
        <taxon>Agaricomycetes</taxon>
        <taxon>Agaricomycetidae</taxon>
        <taxon>Boletales</taxon>
        <taxon>Suillineae</taxon>
        <taxon>Rhizopogonaceae</taxon>
        <taxon>Rhizopogon</taxon>
    </lineage>
</organism>